<feature type="compositionally biased region" description="Basic and acidic residues" evidence="1">
    <location>
        <begin position="54"/>
        <end position="74"/>
    </location>
</feature>
<keyword evidence="2" id="KW-0812">Transmembrane</keyword>
<reference evidence="4" key="1">
    <citation type="journal article" date="2019" name="Int. J. Syst. Evol. Microbiol.">
        <title>The Global Catalogue of Microorganisms (GCM) 10K type strain sequencing project: providing services to taxonomists for standard genome sequencing and annotation.</title>
        <authorList>
            <consortium name="The Broad Institute Genomics Platform"/>
            <consortium name="The Broad Institute Genome Sequencing Center for Infectious Disease"/>
            <person name="Wu L."/>
            <person name="Ma J."/>
        </authorList>
    </citation>
    <scope>NUCLEOTIDE SEQUENCE [LARGE SCALE GENOMIC DNA]</scope>
    <source>
        <strain evidence="4">JCM 17591</strain>
    </source>
</reference>
<feature type="transmembrane region" description="Helical" evidence="2">
    <location>
        <begin position="106"/>
        <end position="127"/>
    </location>
</feature>
<feature type="compositionally biased region" description="Low complexity" evidence="1">
    <location>
        <begin position="16"/>
        <end position="28"/>
    </location>
</feature>
<accession>A0ABP7ZYB2</accession>
<dbReference type="Pfam" id="PF11241">
    <property type="entry name" value="DUF3043"/>
    <property type="match status" value="1"/>
</dbReference>
<comment type="caution">
    <text evidence="3">The sequence shown here is derived from an EMBL/GenBank/DDBJ whole genome shotgun (WGS) entry which is preliminary data.</text>
</comment>
<evidence type="ECO:0000256" key="1">
    <source>
        <dbReference type="SAM" id="MobiDB-lite"/>
    </source>
</evidence>
<evidence type="ECO:0000256" key="2">
    <source>
        <dbReference type="SAM" id="Phobius"/>
    </source>
</evidence>
<evidence type="ECO:0000313" key="4">
    <source>
        <dbReference type="Proteomes" id="UP001501079"/>
    </source>
</evidence>
<dbReference type="EMBL" id="BAABBW010000002">
    <property type="protein sequence ID" value="GAA4173306.1"/>
    <property type="molecule type" value="Genomic_DNA"/>
</dbReference>
<evidence type="ECO:0000313" key="3">
    <source>
        <dbReference type="EMBL" id="GAA4173306.1"/>
    </source>
</evidence>
<gene>
    <name evidence="3" type="ORF">GCM10022287_15470</name>
</gene>
<dbReference type="InterPro" id="IPR021403">
    <property type="entry name" value="DUF3043"/>
</dbReference>
<dbReference type="RefSeq" id="WP_344752978.1">
    <property type="nucleotide sequence ID" value="NZ_BAABBW010000002.1"/>
</dbReference>
<organism evidence="3 4">
    <name type="scientific">Gryllotalpicola koreensis</name>
    <dbReference type="NCBI Taxonomy" id="993086"/>
    <lineage>
        <taxon>Bacteria</taxon>
        <taxon>Bacillati</taxon>
        <taxon>Actinomycetota</taxon>
        <taxon>Actinomycetes</taxon>
        <taxon>Micrococcales</taxon>
        <taxon>Microbacteriaceae</taxon>
        <taxon>Gryllotalpicola</taxon>
    </lineage>
</organism>
<dbReference type="Proteomes" id="UP001501079">
    <property type="component" value="Unassembled WGS sequence"/>
</dbReference>
<feature type="transmembrane region" description="Helical" evidence="2">
    <location>
        <begin position="139"/>
        <end position="162"/>
    </location>
</feature>
<keyword evidence="2" id="KW-1133">Transmembrane helix</keyword>
<sequence>MFNRSKSEAPTSTDSAAANEAARLQAEEIASGKGRATPSRKEREAANRRPLVPADRKAARVADRDRARVERERQQAGLAAGDERYLPVRDKGPQKKFARDFVDARWSVGEFLVPIVVALLLVTFLPFPSDIKNTVSSYVLIVVWGFFLLTVVDCLVMGGLLVRRLREKYGTAERGVRWYASMRAIQLRPLRMPKPQIKRGQTPS</sequence>
<keyword evidence="4" id="KW-1185">Reference proteome</keyword>
<feature type="region of interest" description="Disordered" evidence="1">
    <location>
        <begin position="1"/>
        <end position="76"/>
    </location>
</feature>
<name>A0ABP7ZYB2_9MICO</name>
<protein>
    <submittedName>
        <fullName evidence="3">DUF3043 domain-containing protein</fullName>
    </submittedName>
</protein>
<keyword evidence="2" id="KW-0472">Membrane</keyword>
<proteinExistence type="predicted"/>